<name>A0ABD0KEF9_9CAEN</name>
<comment type="similarity">
    <text evidence="1">Belongs to the TRAFAC class TrmE-Era-EngA-EngB-Septin-like GTPase superfamily. AIG1/Toc34/Toc159-like paraseptin GTPase family. IAN subfamily.</text>
</comment>
<dbReference type="PANTHER" id="PTHR10903:SF184">
    <property type="entry name" value="GTP-BINDING PROTEIN A"/>
    <property type="match status" value="1"/>
</dbReference>
<keyword evidence="3" id="KW-0342">GTP-binding</keyword>
<gene>
    <name evidence="5" type="ORF">BaRGS_00023354</name>
</gene>
<dbReference type="InterPro" id="IPR006703">
    <property type="entry name" value="G_AIG1"/>
</dbReference>
<keyword evidence="6" id="KW-1185">Reference proteome</keyword>
<sequence>LRLLMVGKTGSGKSSTGNTILGEKKFDVHEGRSFSSRTQQCEVATGRYGHTTVQVMDTPGLFDTRMAQEDVARRITESLRSWPEGPDAVVIVIAAHRRYTREDYVAYETLKQILGENATNHSVIVFTGGDILEQKQIEHPLFLAMDAPTELRQVLRECDNRYIVFNNKTTEKVQVDRLLDAIRNVKKPSFFRPPTSGTLTQSPLGVYEREMEREKYHRGIPSRVTTQETATTSRTSTLFTQSDKEAGSSEHLRIILLGRTGSGKSTTGNTILGSQVFQSSSGMDSDTLDCEMKRCTRDGTVIEIMDTPGLINTCQSLEEISTKISRAVICLHPGPDAILYVVKLASRYTSEDFDAYVRLKALFGENITKYIIVLFTGGDFITGGRTLDDDLKSAPTNLVTVLRECGNRYIVFNNKTEDPQPQVNELLNMVRQMKRENAGPYAFPNYKNMHDELNALFDSIPTRVEEISRTHRAEIEEQRSGTCRIS</sequence>
<dbReference type="GO" id="GO:0005525">
    <property type="term" value="F:GTP binding"/>
    <property type="evidence" value="ECO:0007669"/>
    <property type="project" value="UniProtKB-KW"/>
</dbReference>
<protein>
    <recommendedName>
        <fullName evidence="4">AIG1-type G domain-containing protein</fullName>
    </recommendedName>
</protein>
<evidence type="ECO:0000313" key="5">
    <source>
        <dbReference type="EMBL" id="KAK7485406.1"/>
    </source>
</evidence>
<dbReference type="AlphaFoldDB" id="A0ABD0KEF9"/>
<dbReference type="SUPFAM" id="SSF52540">
    <property type="entry name" value="P-loop containing nucleoside triphosphate hydrolases"/>
    <property type="match status" value="2"/>
</dbReference>
<dbReference type="InterPro" id="IPR045058">
    <property type="entry name" value="GIMA/IAN/Toc"/>
</dbReference>
<evidence type="ECO:0000313" key="6">
    <source>
        <dbReference type="Proteomes" id="UP001519460"/>
    </source>
</evidence>
<feature type="domain" description="AIG1-type G" evidence="4">
    <location>
        <begin position="1"/>
        <end position="203"/>
    </location>
</feature>
<feature type="domain" description="AIG1-type G" evidence="4">
    <location>
        <begin position="249"/>
        <end position="450"/>
    </location>
</feature>
<keyword evidence="2" id="KW-0547">Nucleotide-binding</keyword>
<reference evidence="5 6" key="1">
    <citation type="journal article" date="2023" name="Sci. Data">
        <title>Genome assembly of the Korean intertidal mud-creeper Batillaria attramentaria.</title>
        <authorList>
            <person name="Patra A.K."/>
            <person name="Ho P.T."/>
            <person name="Jun S."/>
            <person name="Lee S.J."/>
            <person name="Kim Y."/>
            <person name="Won Y.J."/>
        </authorList>
    </citation>
    <scope>NUCLEOTIDE SEQUENCE [LARGE SCALE GENOMIC DNA]</scope>
    <source>
        <strain evidence="5">Wonlab-2016</strain>
    </source>
</reference>
<proteinExistence type="inferred from homology"/>
<dbReference type="FunFam" id="3.40.50.300:FF:000840">
    <property type="entry name" value="Immune-associated nucleotide-binding protein 9"/>
    <property type="match status" value="1"/>
</dbReference>
<dbReference type="FunFam" id="3.40.50.300:FF:000366">
    <property type="entry name" value="GTPase, IMAP family member 2"/>
    <property type="match status" value="1"/>
</dbReference>
<dbReference type="Pfam" id="PF04548">
    <property type="entry name" value="AIG1"/>
    <property type="match status" value="2"/>
</dbReference>
<evidence type="ECO:0000256" key="2">
    <source>
        <dbReference type="ARBA" id="ARBA00022741"/>
    </source>
</evidence>
<dbReference type="PROSITE" id="PS51720">
    <property type="entry name" value="G_AIG1"/>
    <property type="match status" value="2"/>
</dbReference>
<accession>A0ABD0KEF9</accession>
<dbReference type="Proteomes" id="UP001519460">
    <property type="component" value="Unassembled WGS sequence"/>
</dbReference>
<comment type="caution">
    <text evidence="5">The sequence shown here is derived from an EMBL/GenBank/DDBJ whole genome shotgun (WGS) entry which is preliminary data.</text>
</comment>
<dbReference type="Gene3D" id="3.40.50.300">
    <property type="entry name" value="P-loop containing nucleotide triphosphate hydrolases"/>
    <property type="match status" value="2"/>
</dbReference>
<evidence type="ECO:0000256" key="1">
    <source>
        <dbReference type="ARBA" id="ARBA00008535"/>
    </source>
</evidence>
<dbReference type="EMBL" id="JACVVK020000195">
    <property type="protein sequence ID" value="KAK7485406.1"/>
    <property type="molecule type" value="Genomic_DNA"/>
</dbReference>
<organism evidence="5 6">
    <name type="scientific">Batillaria attramentaria</name>
    <dbReference type="NCBI Taxonomy" id="370345"/>
    <lineage>
        <taxon>Eukaryota</taxon>
        <taxon>Metazoa</taxon>
        <taxon>Spiralia</taxon>
        <taxon>Lophotrochozoa</taxon>
        <taxon>Mollusca</taxon>
        <taxon>Gastropoda</taxon>
        <taxon>Caenogastropoda</taxon>
        <taxon>Sorbeoconcha</taxon>
        <taxon>Cerithioidea</taxon>
        <taxon>Batillariidae</taxon>
        <taxon>Batillaria</taxon>
    </lineage>
</organism>
<evidence type="ECO:0000259" key="4">
    <source>
        <dbReference type="PROSITE" id="PS51720"/>
    </source>
</evidence>
<dbReference type="PANTHER" id="PTHR10903">
    <property type="entry name" value="GTPASE, IMAP FAMILY MEMBER-RELATED"/>
    <property type="match status" value="1"/>
</dbReference>
<evidence type="ECO:0000256" key="3">
    <source>
        <dbReference type="ARBA" id="ARBA00023134"/>
    </source>
</evidence>
<dbReference type="InterPro" id="IPR027417">
    <property type="entry name" value="P-loop_NTPase"/>
</dbReference>
<feature type="non-terminal residue" evidence="5">
    <location>
        <position position="1"/>
    </location>
</feature>